<dbReference type="PANTHER" id="PTHR47892">
    <property type="entry name" value="UNIVERSAL STRESS PROTEIN E"/>
    <property type="match status" value="1"/>
</dbReference>
<dbReference type="Proteomes" id="UP001296967">
    <property type="component" value="Unassembled WGS sequence"/>
</dbReference>
<comment type="similarity">
    <text evidence="2">Belongs to the universal stress protein A family.</text>
</comment>
<proteinExistence type="inferred from homology"/>
<dbReference type="PANTHER" id="PTHR47892:SF1">
    <property type="entry name" value="UNIVERSAL STRESS PROTEIN E"/>
    <property type="match status" value="1"/>
</dbReference>
<evidence type="ECO:0000256" key="1">
    <source>
        <dbReference type="ARBA" id="ARBA00004496"/>
    </source>
</evidence>
<evidence type="ECO:0000313" key="7">
    <source>
        <dbReference type="Proteomes" id="UP001296967"/>
    </source>
</evidence>
<feature type="domain" description="UspA" evidence="5">
    <location>
        <begin position="178"/>
        <end position="315"/>
    </location>
</feature>
<comment type="caution">
    <text evidence="6">The sequence shown here is derived from an EMBL/GenBank/DDBJ whole genome shotgun (WGS) entry which is preliminary data.</text>
</comment>
<reference evidence="6" key="2">
    <citation type="journal article" date="2020" name="Microorganisms">
        <title>Osmotic Adaptation and Compatible Solute Biosynthesis of Phototrophic Bacteria as Revealed from Genome Analyses.</title>
        <authorList>
            <person name="Imhoff J.F."/>
            <person name="Rahn T."/>
            <person name="Kunzel S."/>
            <person name="Keller A."/>
            <person name="Neulinger S.C."/>
        </authorList>
    </citation>
    <scope>NUCLEOTIDE SEQUENCE</scope>
    <source>
        <strain evidence="6">DSM 4395</strain>
    </source>
</reference>
<dbReference type="GO" id="GO:0005737">
    <property type="term" value="C:cytoplasm"/>
    <property type="evidence" value="ECO:0007669"/>
    <property type="project" value="UniProtKB-SubCell"/>
</dbReference>
<comment type="function">
    <text evidence="4">Required for resistance to DNA-damaging agents.</text>
</comment>
<dbReference type="EMBL" id="NHSF01000036">
    <property type="protein sequence ID" value="MBK5930012.1"/>
    <property type="molecule type" value="Genomic_DNA"/>
</dbReference>
<dbReference type="SUPFAM" id="SSF52402">
    <property type="entry name" value="Adenine nucleotide alpha hydrolases-like"/>
    <property type="match status" value="2"/>
</dbReference>
<dbReference type="InterPro" id="IPR006015">
    <property type="entry name" value="Universal_stress_UspA"/>
</dbReference>
<accession>A0AAJ0UEK9</accession>
<organism evidence="6 7">
    <name type="scientific">Halochromatium salexigens</name>
    <name type="common">Chromatium salexigens</name>
    <dbReference type="NCBI Taxonomy" id="49447"/>
    <lineage>
        <taxon>Bacteria</taxon>
        <taxon>Pseudomonadati</taxon>
        <taxon>Pseudomonadota</taxon>
        <taxon>Gammaproteobacteria</taxon>
        <taxon>Chromatiales</taxon>
        <taxon>Chromatiaceae</taxon>
        <taxon>Halochromatium</taxon>
    </lineage>
</organism>
<dbReference type="Pfam" id="PF00582">
    <property type="entry name" value="Usp"/>
    <property type="match status" value="2"/>
</dbReference>
<dbReference type="RefSeq" id="WP_201244431.1">
    <property type="nucleotide sequence ID" value="NZ_NHSF01000036.1"/>
</dbReference>
<dbReference type="InterPro" id="IPR006016">
    <property type="entry name" value="UspA"/>
</dbReference>
<evidence type="ECO:0000313" key="6">
    <source>
        <dbReference type="EMBL" id="MBK5930012.1"/>
    </source>
</evidence>
<dbReference type="PRINTS" id="PR01438">
    <property type="entry name" value="UNVRSLSTRESS"/>
</dbReference>
<keyword evidence="3" id="KW-0963">Cytoplasm</keyword>
<dbReference type="AlphaFoldDB" id="A0AAJ0UEK9"/>
<gene>
    <name evidence="6" type="ORF">CCR82_05600</name>
</gene>
<feature type="domain" description="UspA" evidence="5">
    <location>
        <begin position="4"/>
        <end position="141"/>
    </location>
</feature>
<protein>
    <recommendedName>
        <fullName evidence="5">UspA domain-containing protein</fullName>
    </recommendedName>
</protein>
<reference evidence="6" key="1">
    <citation type="submission" date="2017-05" db="EMBL/GenBank/DDBJ databases">
        <authorList>
            <person name="Imhoff J.F."/>
            <person name="Rahn T."/>
            <person name="Kuenzel S."/>
            <person name="Neulinger S.C."/>
        </authorList>
    </citation>
    <scope>NUCLEOTIDE SEQUENCE</scope>
    <source>
        <strain evidence="6">DSM 4395</strain>
    </source>
</reference>
<evidence type="ECO:0000256" key="4">
    <source>
        <dbReference type="ARBA" id="ARBA00037131"/>
    </source>
</evidence>
<sequence length="325" mass="35165">MKHFTHLLYVLDQEAEQPCGLERAAALARGNQAQLKVVSVIESLPAGTPLEGLDLSTDDLLAASRAECEQRLHALVEPLRDAVTIETKVLTGKLFFEVIREVLRHGHDLVMKCVADRPPMAALFGSEDLHLLRKCPCPLWLGRPQDALNDRRVLAAVDVEPLASAKEQAQQQALNATILDLAAALATSEFAELHVAHAWTALGEPILRGGMIATPAETRIDAYIEAERRRHGQALERALTDLEARAGAEAMHWLKPVRHLLKGSPREELPALAARIDADILVLGTLGRSGVSGLLIGNTAEAVLQRIDCAVLAVKPEGFVSPIVA</sequence>
<dbReference type="Gene3D" id="3.40.50.12370">
    <property type="match status" value="1"/>
</dbReference>
<keyword evidence="7" id="KW-1185">Reference proteome</keyword>
<evidence type="ECO:0000259" key="5">
    <source>
        <dbReference type="Pfam" id="PF00582"/>
    </source>
</evidence>
<comment type="subcellular location">
    <subcellularLocation>
        <location evidence="1">Cytoplasm</location>
    </subcellularLocation>
</comment>
<name>A0AAJ0UEK9_HALSE</name>
<evidence type="ECO:0000256" key="2">
    <source>
        <dbReference type="ARBA" id="ARBA00008791"/>
    </source>
</evidence>
<evidence type="ECO:0000256" key="3">
    <source>
        <dbReference type="ARBA" id="ARBA00022490"/>
    </source>
</evidence>